<evidence type="ECO:0000256" key="2">
    <source>
        <dbReference type="SAM" id="Phobius"/>
    </source>
</evidence>
<proteinExistence type="predicted"/>
<feature type="transmembrane region" description="Helical" evidence="2">
    <location>
        <begin position="91"/>
        <end position="114"/>
    </location>
</feature>
<feature type="compositionally biased region" description="Basic and acidic residues" evidence="1">
    <location>
        <begin position="65"/>
        <end position="85"/>
    </location>
</feature>
<gene>
    <name evidence="3" type="ORF">N7460_002383</name>
</gene>
<evidence type="ECO:0000313" key="3">
    <source>
        <dbReference type="EMBL" id="KAJ6051849.1"/>
    </source>
</evidence>
<keyword evidence="4" id="KW-1185">Reference proteome</keyword>
<reference evidence="3" key="1">
    <citation type="journal article" date="2023" name="IMA Fungus">
        <title>Comparative genomic study of the Penicillium genus elucidates a diverse pangenome and 15 lateral gene transfer events.</title>
        <authorList>
            <person name="Petersen C."/>
            <person name="Sorensen T."/>
            <person name="Nielsen M.R."/>
            <person name="Sondergaard T.E."/>
            <person name="Sorensen J.L."/>
            <person name="Fitzpatrick D.A."/>
            <person name="Frisvad J.C."/>
            <person name="Nielsen K.L."/>
        </authorList>
    </citation>
    <scope>NUCLEOTIDE SEQUENCE</scope>
    <source>
        <strain evidence="3">IBT 15450</strain>
    </source>
</reference>
<evidence type="ECO:0000256" key="1">
    <source>
        <dbReference type="SAM" id="MobiDB-lite"/>
    </source>
</evidence>
<keyword evidence="2" id="KW-0812">Transmembrane</keyword>
<feature type="compositionally biased region" description="Polar residues" evidence="1">
    <location>
        <begin position="52"/>
        <end position="64"/>
    </location>
</feature>
<sequence length="122" mass="13618">MGNSSPTEAAPAYEDLFHERPGGGRAGYAMVGQIDDTADVDVEQAHQHQHTGDPSSIPLSTQDNQHAHCAECDRQRERRERRESAQKSCGIVSRTFILIFLFLMILGVVAIQAWKEVKIRDD</sequence>
<feature type="region of interest" description="Disordered" evidence="1">
    <location>
        <begin position="1"/>
        <end position="21"/>
    </location>
</feature>
<dbReference type="AlphaFoldDB" id="A0AAD6IJS5"/>
<accession>A0AAD6IJS5</accession>
<keyword evidence="2" id="KW-1133">Transmembrane helix</keyword>
<feature type="region of interest" description="Disordered" evidence="1">
    <location>
        <begin position="43"/>
        <end position="88"/>
    </location>
</feature>
<name>A0AAD6IJS5_PENCN</name>
<organism evidence="3 4">
    <name type="scientific">Penicillium canescens</name>
    <dbReference type="NCBI Taxonomy" id="5083"/>
    <lineage>
        <taxon>Eukaryota</taxon>
        <taxon>Fungi</taxon>
        <taxon>Dikarya</taxon>
        <taxon>Ascomycota</taxon>
        <taxon>Pezizomycotina</taxon>
        <taxon>Eurotiomycetes</taxon>
        <taxon>Eurotiomycetidae</taxon>
        <taxon>Eurotiales</taxon>
        <taxon>Aspergillaceae</taxon>
        <taxon>Penicillium</taxon>
    </lineage>
</organism>
<evidence type="ECO:0000313" key="4">
    <source>
        <dbReference type="Proteomes" id="UP001219568"/>
    </source>
</evidence>
<dbReference type="Proteomes" id="UP001219568">
    <property type="component" value="Unassembled WGS sequence"/>
</dbReference>
<dbReference type="EMBL" id="JAQJZL010000002">
    <property type="protein sequence ID" value="KAJ6051849.1"/>
    <property type="molecule type" value="Genomic_DNA"/>
</dbReference>
<reference evidence="3" key="2">
    <citation type="submission" date="2023-01" db="EMBL/GenBank/DDBJ databases">
        <authorList>
            <person name="Petersen C."/>
        </authorList>
    </citation>
    <scope>NUCLEOTIDE SEQUENCE</scope>
    <source>
        <strain evidence="3">IBT 15450</strain>
    </source>
</reference>
<comment type="caution">
    <text evidence="3">The sequence shown here is derived from an EMBL/GenBank/DDBJ whole genome shotgun (WGS) entry which is preliminary data.</text>
</comment>
<protein>
    <submittedName>
        <fullName evidence="3">Uncharacterized protein</fullName>
    </submittedName>
</protein>
<keyword evidence="2" id="KW-0472">Membrane</keyword>